<dbReference type="Proteomes" id="UP000051888">
    <property type="component" value="Unassembled WGS sequence"/>
</dbReference>
<dbReference type="PANTHER" id="PTHR33823">
    <property type="entry name" value="RNA POLYMERASE-BINDING TRANSCRIPTION FACTOR DKSA-RELATED"/>
    <property type="match status" value="1"/>
</dbReference>
<dbReference type="STRING" id="157838.AN964_23630"/>
<feature type="region of interest" description="Disordered" evidence="5">
    <location>
        <begin position="31"/>
        <end position="57"/>
    </location>
</feature>
<dbReference type="RefSeq" id="WP_055742508.1">
    <property type="nucleotide sequence ID" value="NZ_JAAIWL010000002.1"/>
</dbReference>
<evidence type="ECO:0000256" key="5">
    <source>
        <dbReference type="SAM" id="MobiDB-lite"/>
    </source>
</evidence>
<evidence type="ECO:0000313" key="8">
    <source>
        <dbReference type="Proteomes" id="UP000051888"/>
    </source>
</evidence>
<dbReference type="PANTHER" id="PTHR33823:SF4">
    <property type="entry name" value="GENERAL STRESS PROTEIN 16O"/>
    <property type="match status" value="1"/>
</dbReference>
<dbReference type="Pfam" id="PF01258">
    <property type="entry name" value="zf-dskA_traR"/>
    <property type="match status" value="1"/>
</dbReference>
<dbReference type="PROSITE" id="PS51128">
    <property type="entry name" value="ZF_DKSA_2"/>
    <property type="match status" value="1"/>
</dbReference>
<feature type="zinc finger region" description="dksA C4-type" evidence="4">
    <location>
        <begin position="94"/>
        <end position="118"/>
    </location>
</feature>
<evidence type="ECO:0000259" key="6">
    <source>
        <dbReference type="Pfam" id="PF01258"/>
    </source>
</evidence>
<dbReference type="InterPro" id="IPR014240">
    <property type="entry name" value="YteA"/>
</dbReference>
<dbReference type="GO" id="GO:0008270">
    <property type="term" value="F:zinc ion binding"/>
    <property type="evidence" value="ECO:0007669"/>
    <property type="project" value="UniProtKB-KW"/>
</dbReference>
<accession>A0A0Q3WSF2</accession>
<dbReference type="InterPro" id="IPR000962">
    <property type="entry name" value="Znf_DskA_TraR"/>
</dbReference>
<evidence type="ECO:0000256" key="1">
    <source>
        <dbReference type="ARBA" id="ARBA00022723"/>
    </source>
</evidence>
<organism evidence="7 8">
    <name type="scientific">Heyndrickxia shackletonii</name>
    <dbReference type="NCBI Taxonomy" id="157838"/>
    <lineage>
        <taxon>Bacteria</taxon>
        <taxon>Bacillati</taxon>
        <taxon>Bacillota</taxon>
        <taxon>Bacilli</taxon>
        <taxon>Bacillales</taxon>
        <taxon>Bacillaceae</taxon>
        <taxon>Heyndrickxia</taxon>
    </lineage>
</organism>
<proteinExistence type="predicted"/>
<gene>
    <name evidence="7" type="ORF">AN964_23630</name>
</gene>
<dbReference type="Gene3D" id="1.20.120.910">
    <property type="entry name" value="DksA, coiled-coil domain"/>
    <property type="match status" value="1"/>
</dbReference>
<dbReference type="PATRIC" id="fig|157838.3.peg.5192"/>
<name>A0A0Q3WSF2_9BACI</name>
<evidence type="ECO:0000256" key="2">
    <source>
        <dbReference type="ARBA" id="ARBA00022771"/>
    </source>
</evidence>
<evidence type="ECO:0000256" key="3">
    <source>
        <dbReference type="ARBA" id="ARBA00022833"/>
    </source>
</evidence>
<keyword evidence="1" id="KW-0479">Metal-binding</keyword>
<dbReference type="SUPFAM" id="SSF57716">
    <property type="entry name" value="Glucocorticoid receptor-like (DNA-binding domain)"/>
    <property type="match status" value="1"/>
</dbReference>
<comment type="caution">
    <text evidence="7">The sequence shown here is derived from an EMBL/GenBank/DDBJ whole genome shotgun (WGS) entry which is preliminary data.</text>
</comment>
<keyword evidence="8" id="KW-1185">Reference proteome</keyword>
<keyword evidence="3" id="KW-0862">Zinc</keyword>
<dbReference type="AlphaFoldDB" id="A0A0Q3WSF2"/>
<dbReference type="SUPFAM" id="SSF109635">
    <property type="entry name" value="DnaK suppressor protein DksA, alpha-hairpin domain"/>
    <property type="match status" value="1"/>
</dbReference>
<dbReference type="OrthoDB" id="9811543at2"/>
<feature type="domain" description="Zinc finger DksA/TraR C4-type" evidence="6">
    <location>
        <begin position="89"/>
        <end position="117"/>
    </location>
</feature>
<evidence type="ECO:0000256" key="4">
    <source>
        <dbReference type="PROSITE-ProRule" id="PRU00510"/>
    </source>
</evidence>
<evidence type="ECO:0000313" key="7">
    <source>
        <dbReference type="EMBL" id="KQL50906.1"/>
    </source>
</evidence>
<keyword evidence="2" id="KW-0863">Zinc-finger</keyword>
<reference evidence="7 8" key="1">
    <citation type="submission" date="2015-09" db="EMBL/GenBank/DDBJ databases">
        <title>Genome sequencing project for genomic taxonomy and phylogenomics of Bacillus-like bacteria.</title>
        <authorList>
            <person name="Liu B."/>
            <person name="Wang J."/>
            <person name="Zhu Y."/>
            <person name="Liu G."/>
            <person name="Chen Q."/>
            <person name="Chen Z."/>
            <person name="Lan J."/>
            <person name="Che J."/>
            <person name="Ge C."/>
            <person name="Shi H."/>
            <person name="Pan Z."/>
            <person name="Liu X."/>
        </authorList>
    </citation>
    <scope>NUCLEOTIDE SEQUENCE [LARGE SCALE GENOMIC DNA]</scope>
    <source>
        <strain evidence="7 8">LMG 18435</strain>
    </source>
</reference>
<dbReference type="InterPro" id="IPR037187">
    <property type="entry name" value="DnaK_N"/>
</dbReference>
<dbReference type="EMBL" id="LJJC01000015">
    <property type="protein sequence ID" value="KQL50906.1"/>
    <property type="molecule type" value="Genomic_DNA"/>
</dbReference>
<feature type="region of interest" description="Disordered" evidence="5">
    <location>
        <begin position="237"/>
        <end position="259"/>
    </location>
</feature>
<protein>
    <recommendedName>
        <fullName evidence="6">Zinc finger DksA/TraR C4-type domain-containing protein</fullName>
    </recommendedName>
</protein>
<dbReference type="NCBIfam" id="TIGR02890">
    <property type="entry name" value="bacill_yteA"/>
    <property type="match status" value="1"/>
</dbReference>
<feature type="compositionally biased region" description="Acidic residues" evidence="5">
    <location>
        <begin position="248"/>
        <end position="259"/>
    </location>
</feature>
<sequence>MLTSQQLSHFQSELQKAKEELEHQFQLNDNYGLEDGHPHDAVGELSSYDNHPGDEGTELYEREKDIALNEHSEYELKNIERALDAIQNGTYGKCIVCGKEIPLERLEAIPQTLYCIDHTPDKTVSTNRPIEEGVLMPPWGKFNFDDSLDESEAYDAEDSWQDVAKWGTSESPSDFVNPPDHYNEMYIDSDENVGYVEDYENFVGTDIEGNYRYIYRNEQYEKYNDVLEEENIMTTFGDLPRYEHDPYVEDENDDSDPRH</sequence>